<dbReference type="InterPro" id="IPR018247">
    <property type="entry name" value="EF_Hand_1_Ca_BS"/>
</dbReference>
<gene>
    <name evidence="4" type="ORF">LSH36_405g02066</name>
</gene>
<keyword evidence="1" id="KW-0677">Repeat</keyword>
<sequence>MSDLKKAERKKYKEMFKLFDVNGDGTLSVDEFRLALDKIGYCLCEDYLQKFIAEADTDNSGKISFDEFITALSKPSPKEKRMAKLRRLFQGMDTDRSGYITLKDLKALAKKSDSEQMTEKEMKSVIEKMDVNGDKKVSFQEFVQSMSNE</sequence>
<feature type="domain" description="EF-hand" evidence="3">
    <location>
        <begin position="7"/>
        <end position="42"/>
    </location>
</feature>
<dbReference type="EMBL" id="JAODUP010000405">
    <property type="protein sequence ID" value="KAK2150436.1"/>
    <property type="molecule type" value="Genomic_DNA"/>
</dbReference>
<dbReference type="SUPFAM" id="SSF47473">
    <property type="entry name" value="EF-hand"/>
    <property type="match status" value="1"/>
</dbReference>
<dbReference type="GO" id="GO:0043226">
    <property type="term" value="C:organelle"/>
    <property type="evidence" value="ECO:0007669"/>
    <property type="project" value="UniProtKB-ARBA"/>
</dbReference>
<dbReference type="Gene3D" id="1.10.238.10">
    <property type="entry name" value="EF-hand"/>
    <property type="match status" value="2"/>
</dbReference>
<dbReference type="InterPro" id="IPR050145">
    <property type="entry name" value="Centrin_CML-like"/>
</dbReference>
<evidence type="ECO:0000256" key="1">
    <source>
        <dbReference type="ARBA" id="ARBA00022737"/>
    </source>
</evidence>
<feature type="domain" description="EF-hand" evidence="3">
    <location>
        <begin position="117"/>
        <end position="149"/>
    </location>
</feature>
<dbReference type="InterPro" id="IPR011992">
    <property type="entry name" value="EF-hand-dom_pair"/>
</dbReference>
<reference evidence="4" key="1">
    <citation type="journal article" date="2023" name="Mol. Biol. Evol.">
        <title>Third-Generation Sequencing Reveals the Adaptive Role of the Epigenome in Three Deep-Sea Polychaetes.</title>
        <authorList>
            <person name="Perez M."/>
            <person name="Aroh O."/>
            <person name="Sun Y."/>
            <person name="Lan Y."/>
            <person name="Juniper S.K."/>
            <person name="Young C.R."/>
            <person name="Angers B."/>
            <person name="Qian P.Y."/>
        </authorList>
    </citation>
    <scope>NUCLEOTIDE SEQUENCE</scope>
    <source>
        <strain evidence="4">P08H-3</strain>
    </source>
</reference>
<evidence type="ECO:0000313" key="4">
    <source>
        <dbReference type="EMBL" id="KAK2150436.1"/>
    </source>
</evidence>
<dbReference type="Pfam" id="PF13499">
    <property type="entry name" value="EF-hand_7"/>
    <property type="match status" value="2"/>
</dbReference>
<proteinExistence type="predicted"/>
<accession>A0AAD9JCG9</accession>
<dbReference type="CDD" id="cd00051">
    <property type="entry name" value="EFh"/>
    <property type="match status" value="2"/>
</dbReference>
<dbReference type="PROSITE" id="PS00018">
    <property type="entry name" value="EF_HAND_1"/>
    <property type="match status" value="4"/>
</dbReference>
<dbReference type="AlphaFoldDB" id="A0AAD9JCG9"/>
<organism evidence="4 5">
    <name type="scientific">Paralvinella palmiformis</name>
    <dbReference type="NCBI Taxonomy" id="53620"/>
    <lineage>
        <taxon>Eukaryota</taxon>
        <taxon>Metazoa</taxon>
        <taxon>Spiralia</taxon>
        <taxon>Lophotrochozoa</taxon>
        <taxon>Annelida</taxon>
        <taxon>Polychaeta</taxon>
        <taxon>Sedentaria</taxon>
        <taxon>Canalipalpata</taxon>
        <taxon>Terebellida</taxon>
        <taxon>Terebelliformia</taxon>
        <taxon>Alvinellidae</taxon>
        <taxon>Paralvinella</taxon>
    </lineage>
</organism>
<keyword evidence="5" id="KW-1185">Reference proteome</keyword>
<dbReference type="Proteomes" id="UP001208570">
    <property type="component" value="Unassembled WGS sequence"/>
</dbReference>
<keyword evidence="2" id="KW-0106">Calcium</keyword>
<dbReference type="PANTHER" id="PTHR23050">
    <property type="entry name" value="CALCIUM BINDING PROTEIN"/>
    <property type="match status" value="1"/>
</dbReference>
<feature type="domain" description="EF-hand" evidence="3">
    <location>
        <begin position="43"/>
        <end position="78"/>
    </location>
</feature>
<dbReference type="InterPro" id="IPR002048">
    <property type="entry name" value="EF_hand_dom"/>
</dbReference>
<dbReference type="GO" id="GO:0005509">
    <property type="term" value="F:calcium ion binding"/>
    <property type="evidence" value="ECO:0007669"/>
    <property type="project" value="InterPro"/>
</dbReference>
<dbReference type="SMART" id="SM00054">
    <property type="entry name" value="EFh"/>
    <property type="match status" value="4"/>
</dbReference>
<dbReference type="PROSITE" id="PS50222">
    <property type="entry name" value="EF_HAND_2"/>
    <property type="match status" value="4"/>
</dbReference>
<protein>
    <recommendedName>
        <fullName evidence="3">EF-hand domain-containing protein</fullName>
    </recommendedName>
</protein>
<name>A0AAD9JCG9_9ANNE</name>
<comment type="caution">
    <text evidence="4">The sequence shown here is derived from an EMBL/GenBank/DDBJ whole genome shotgun (WGS) entry which is preliminary data.</text>
</comment>
<evidence type="ECO:0000259" key="3">
    <source>
        <dbReference type="PROSITE" id="PS50222"/>
    </source>
</evidence>
<evidence type="ECO:0000313" key="5">
    <source>
        <dbReference type="Proteomes" id="UP001208570"/>
    </source>
</evidence>
<evidence type="ECO:0000256" key="2">
    <source>
        <dbReference type="ARBA" id="ARBA00022837"/>
    </source>
</evidence>
<feature type="domain" description="EF-hand" evidence="3">
    <location>
        <begin position="80"/>
        <end position="115"/>
    </location>
</feature>
<dbReference type="FunFam" id="1.10.238.10:FF:000178">
    <property type="entry name" value="Calmodulin-2 A"/>
    <property type="match status" value="1"/>
</dbReference>